<evidence type="ECO:0000313" key="2">
    <source>
        <dbReference type="EMBL" id="QDE38016.1"/>
    </source>
</evidence>
<feature type="domain" description="Dermonecrotic toxin N-terminal" evidence="1">
    <location>
        <begin position="54"/>
        <end position="172"/>
    </location>
</feature>
<name>A0A4Y5YZL0_9GAMM</name>
<accession>A0A4Y5YZL0</accession>
<dbReference type="Pfam" id="PF20178">
    <property type="entry name" value="ToxA_N"/>
    <property type="match status" value="2"/>
</dbReference>
<protein>
    <recommendedName>
        <fullName evidence="1">Dermonecrotic toxin N-terminal domain-containing protein</fullName>
    </recommendedName>
</protein>
<evidence type="ECO:0000313" key="3">
    <source>
        <dbReference type="Proteomes" id="UP000316093"/>
    </source>
</evidence>
<proteinExistence type="predicted"/>
<reference evidence="2 3" key="1">
    <citation type="submission" date="2019-06" db="EMBL/GenBank/DDBJ databases">
        <title>A complete genome sequence for Luteibacter pinisoli MAH-14.</title>
        <authorList>
            <person name="Baltrus D.A."/>
        </authorList>
    </citation>
    <scope>NUCLEOTIDE SEQUENCE [LARGE SCALE GENOMIC DNA]</scope>
    <source>
        <strain evidence="2 3">MAH-14</strain>
    </source>
</reference>
<feature type="domain" description="Dermonecrotic toxin N-terminal" evidence="1">
    <location>
        <begin position="340"/>
        <end position="565"/>
    </location>
</feature>
<sequence length="1066" mass="116758">MDAMPPQAPPAHTSAAHEVAATAFNQLVDIHRWAQGELASMPALPTQADKQAHDPFIAELRAWWSDERRARFSGRLSATLGQLAVLRGEDGTLDSRAVGMVQALASSRGGALPGHLEVSELVFGQVPYAGALVLQDIAQRGDVLLFTADNGWESFADAHALLATVEQRARQRMADDGRLPGISLAQVYRDGRGPWVSMRAVQGEPFDHYVSRVASLQEAKVTQGWVEAGMAAEGGRQSGRFADAMGRALDLAVLFDIESLLAARHARLVTAVNEARLAQVPRDVADAWREAEDDYADLLRVTTEHDAPPPGLVEYASGAITARLATMGVVQAAEEIRVRADYNGDLARRAQSLRTLFEGMPVVYFNLLDLAYQNISAFDKVRLQAVDSEGKEIAALHDMAVRQLIRRSDIATNYQGLLQEHFRTGAEADTRRNGAAATFLARMRLHAAEARLGYFLPGAPSMFLDDHAQRGFRWVEAVLDAPVAAKRRKVEGHAIVARHVMYEGTPVSGILEIGVQRIESVPTIVLYTPDAPDGRAFREFRSRGEAARRFFYNPAFREYLLDRLPNEFAVPSPSGNTRRFTGDTRANWVLGSGNEAGYTMTAAPFTQADITGDVSHALVEVGVQQAVRNVATFSRAANEADWAWLVGWPRDLMFDNLVVNTAKAALYAPAHAAQAAWRMYDNIKAGDHARAFVDFTDFYVASLGVVSPHLIGRGIGQAIVSARFRQGTRLVEGTPVRQPTVVFEAKYEAHGLPRGRGVIDADGLRVIDGQRYLQHDGKTYAVRFDADYGTWRLARPGRPQGWGPAIERTAAGTWGYHRVGLRGGSGRGAGRGVQEARLYDDYTAELERAFPDPVERELVTARMRDELSGRAGGTGLTPTQRAGWDRASWQAHARARDRDLGHPAQRAPLDLSHQAPGAIQVIDPAAAPAELWFYGNRPFRHSNLIRRLGNQGYENYQASLRTEWLDAGFHGVPVTTTTPAGRLAQISAEVGTHLAPGSAFAVRIDPRSLLARLPHLNRGPSAELVSVQTGSGPRLYLRPRGDSPGNLHVGRNEFDVFNRLRDYQGH</sequence>
<dbReference type="OrthoDB" id="7011165at2"/>
<dbReference type="KEGG" id="lpy:FIV34_01805"/>
<dbReference type="RefSeq" id="WP_139979088.1">
    <property type="nucleotide sequence ID" value="NZ_CP041046.1"/>
</dbReference>
<evidence type="ECO:0000259" key="1">
    <source>
        <dbReference type="Pfam" id="PF20178"/>
    </source>
</evidence>
<gene>
    <name evidence="2" type="ORF">FIV34_01805</name>
</gene>
<dbReference type="AlphaFoldDB" id="A0A4Y5YZL0"/>
<organism evidence="2 3">
    <name type="scientific">Luteibacter pinisoli</name>
    <dbReference type="NCBI Taxonomy" id="2589080"/>
    <lineage>
        <taxon>Bacteria</taxon>
        <taxon>Pseudomonadati</taxon>
        <taxon>Pseudomonadota</taxon>
        <taxon>Gammaproteobacteria</taxon>
        <taxon>Lysobacterales</taxon>
        <taxon>Rhodanobacteraceae</taxon>
        <taxon>Luteibacter</taxon>
    </lineage>
</organism>
<dbReference type="InterPro" id="IPR046673">
    <property type="entry name" value="ToxA_N"/>
</dbReference>
<dbReference type="Proteomes" id="UP000316093">
    <property type="component" value="Chromosome"/>
</dbReference>
<keyword evidence="3" id="KW-1185">Reference proteome</keyword>
<dbReference type="EMBL" id="CP041046">
    <property type="protein sequence ID" value="QDE38016.1"/>
    <property type="molecule type" value="Genomic_DNA"/>
</dbReference>